<sequence>MNRVRRMALKALTYPIDLKKNYKLQRKLFIAAHPYIKPLYKLLDKKIIFKDREIPVRIFKPNIRKEFKVLLFFHGGGWVTGNIDSYSYICANMANATGYVVVSVDYRLAPEFPFPAGAEDCYYAAKAVFTDHSIFRKTPKEVVLIGDSAGGNLAAAVSLMARDRGEFLPVKQILIYPSTYNDHSDNSPFPSILENGTGYLLTSKRIQDYMDLYITGEEDRYNPYVAPLLANDLSNQPKTLIITAEYDPLRDEGEAYGMRLIEYGNNVVIKRINDALHGFLSLPRHSVYVIQCYEIINRFLYEEI</sequence>
<dbReference type="SUPFAM" id="SSF53474">
    <property type="entry name" value="alpha/beta-Hydrolases"/>
    <property type="match status" value="1"/>
</dbReference>
<dbReference type="InterPro" id="IPR029058">
    <property type="entry name" value="AB_hydrolase_fold"/>
</dbReference>
<dbReference type="GO" id="GO:0005829">
    <property type="term" value="C:cytosol"/>
    <property type="evidence" value="ECO:0007669"/>
    <property type="project" value="TreeGrafter"/>
</dbReference>
<protein>
    <submittedName>
        <fullName evidence="2">Alpha/beta hydrolase fold domain-containing protein</fullName>
    </submittedName>
</protein>
<dbReference type="PANTHER" id="PTHR23025">
    <property type="entry name" value="TRIACYLGLYCEROL LIPASE"/>
    <property type="match status" value="1"/>
</dbReference>
<dbReference type="GO" id="GO:0004806">
    <property type="term" value="F:triacylglycerol lipase activity"/>
    <property type="evidence" value="ECO:0007669"/>
    <property type="project" value="TreeGrafter"/>
</dbReference>
<organism evidence="2 3">
    <name type="scientific">Anaerocolumna sedimenticola</name>
    <dbReference type="NCBI Taxonomy" id="2696063"/>
    <lineage>
        <taxon>Bacteria</taxon>
        <taxon>Bacillati</taxon>
        <taxon>Bacillota</taxon>
        <taxon>Clostridia</taxon>
        <taxon>Lachnospirales</taxon>
        <taxon>Lachnospiraceae</taxon>
        <taxon>Anaerocolumna</taxon>
    </lineage>
</organism>
<dbReference type="EMBL" id="CP048000">
    <property type="protein sequence ID" value="QHQ62857.1"/>
    <property type="molecule type" value="Genomic_DNA"/>
</dbReference>
<gene>
    <name evidence="2" type="ORF">Ana3638_20455</name>
</gene>
<reference evidence="2 3" key="1">
    <citation type="submission" date="2020-01" db="EMBL/GenBank/DDBJ databases">
        <title>Genome analysis of Anaerocolumna sp. CBA3638.</title>
        <authorList>
            <person name="Kim J."/>
            <person name="Roh S.W."/>
        </authorList>
    </citation>
    <scope>NUCLEOTIDE SEQUENCE [LARGE SCALE GENOMIC DNA]</scope>
    <source>
        <strain evidence="2 3">CBA3638</strain>
    </source>
</reference>
<dbReference type="InterPro" id="IPR013094">
    <property type="entry name" value="AB_hydrolase_3"/>
</dbReference>
<evidence type="ECO:0000313" key="3">
    <source>
        <dbReference type="Proteomes" id="UP000464314"/>
    </source>
</evidence>
<dbReference type="GO" id="GO:0019433">
    <property type="term" value="P:triglyceride catabolic process"/>
    <property type="evidence" value="ECO:0007669"/>
    <property type="project" value="TreeGrafter"/>
</dbReference>
<name>A0A6P1TR84_9FIRM</name>
<dbReference type="Gene3D" id="3.40.50.1820">
    <property type="entry name" value="alpha/beta hydrolase"/>
    <property type="match status" value="1"/>
</dbReference>
<dbReference type="Proteomes" id="UP000464314">
    <property type="component" value="Chromosome"/>
</dbReference>
<proteinExistence type="predicted"/>
<evidence type="ECO:0000313" key="2">
    <source>
        <dbReference type="EMBL" id="QHQ62857.1"/>
    </source>
</evidence>
<dbReference type="PANTHER" id="PTHR23025:SF4">
    <property type="entry name" value="ALPHA_BETA HYDROLASE FOLD-3 DOMAIN-CONTAINING PROTEIN"/>
    <property type="match status" value="1"/>
</dbReference>
<keyword evidence="2" id="KW-0378">Hydrolase</keyword>
<evidence type="ECO:0000259" key="1">
    <source>
        <dbReference type="Pfam" id="PF07859"/>
    </source>
</evidence>
<dbReference type="GO" id="GO:0004771">
    <property type="term" value="F:sterol ester esterase activity"/>
    <property type="evidence" value="ECO:0007669"/>
    <property type="project" value="TreeGrafter"/>
</dbReference>
<keyword evidence="3" id="KW-1185">Reference proteome</keyword>
<feature type="domain" description="Alpha/beta hydrolase fold-3" evidence="1">
    <location>
        <begin position="70"/>
        <end position="280"/>
    </location>
</feature>
<dbReference type="Pfam" id="PF07859">
    <property type="entry name" value="Abhydrolase_3"/>
    <property type="match status" value="1"/>
</dbReference>
<dbReference type="AlphaFoldDB" id="A0A6P1TR84"/>
<accession>A0A6P1TR84</accession>
<dbReference type="RefSeq" id="WP_161839679.1">
    <property type="nucleotide sequence ID" value="NZ_CP048000.1"/>
</dbReference>
<dbReference type="KEGG" id="anr:Ana3638_20455"/>